<evidence type="ECO:0000256" key="1">
    <source>
        <dbReference type="SAM" id="MobiDB-lite"/>
    </source>
</evidence>
<protein>
    <submittedName>
        <fullName evidence="2">Uncharacterized protein</fullName>
    </submittedName>
</protein>
<evidence type="ECO:0000313" key="2">
    <source>
        <dbReference type="EMBL" id="URE13877.1"/>
    </source>
</evidence>
<organism evidence="2 3">
    <name type="scientific">Musa troglodytarum</name>
    <name type="common">fe'i banana</name>
    <dbReference type="NCBI Taxonomy" id="320322"/>
    <lineage>
        <taxon>Eukaryota</taxon>
        <taxon>Viridiplantae</taxon>
        <taxon>Streptophyta</taxon>
        <taxon>Embryophyta</taxon>
        <taxon>Tracheophyta</taxon>
        <taxon>Spermatophyta</taxon>
        <taxon>Magnoliopsida</taxon>
        <taxon>Liliopsida</taxon>
        <taxon>Zingiberales</taxon>
        <taxon>Musaceae</taxon>
        <taxon>Musa</taxon>
    </lineage>
</organism>
<dbReference type="EMBL" id="CP097508">
    <property type="protein sequence ID" value="URE13877.1"/>
    <property type="molecule type" value="Genomic_DNA"/>
</dbReference>
<name>A0A9E7GK54_9LILI</name>
<dbReference type="AlphaFoldDB" id="A0A9E7GK54"/>
<reference evidence="2" key="1">
    <citation type="submission" date="2022-05" db="EMBL/GenBank/DDBJ databases">
        <title>The Musa troglodytarum L. genome provides insights into the mechanism of non-climacteric behaviour and enrichment of carotenoids.</title>
        <authorList>
            <person name="Wang J."/>
        </authorList>
    </citation>
    <scope>NUCLEOTIDE SEQUENCE</scope>
    <source>
        <tissue evidence="2">Leaf</tissue>
    </source>
</reference>
<proteinExistence type="predicted"/>
<feature type="region of interest" description="Disordered" evidence="1">
    <location>
        <begin position="1"/>
        <end position="42"/>
    </location>
</feature>
<feature type="compositionally biased region" description="Basic residues" evidence="1">
    <location>
        <begin position="29"/>
        <end position="42"/>
    </location>
</feature>
<evidence type="ECO:0000313" key="3">
    <source>
        <dbReference type="Proteomes" id="UP001055439"/>
    </source>
</evidence>
<sequence>MLLGLLSCSRSRRHHQAQNRKADPFVGTRTHRLQRRRRGPRM</sequence>
<keyword evidence="3" id="KW-1185">Reference proteome</keyword>
<dbReference type="Proteomes" id="UP001055439">
    <property type="component" value="Chromosome 6"/>
</dbReference>
<accession>A0A9E7GK54</accession>
<gene>
    <name evidence="2" type="ORF">MUK42_28584</name>
</gene>